<dbReference type="AlphaFoldDB" id="A0AAN6W5S3"/>
<name>A0AAN6W5S3_9PEZI</name>
<proteinExistence type="predicted"/>
<organism evidence="2 3">
    <name type="scientific">Triangularia setosa</name>
    <dbReference type="NCBI Taxonomy" id="2587417"/>
    <lineage>
        <taxon>Eukaryota</taxon>
        <taxon>Fungi</taxon>
        <taxon>Dikarya</taxon>
        <taxon>Ascomycota</taxon>
        <taxon>Pezizomycotina</taxon>
        <taxon>Sordariomycetes</taxon>
        <taxon>Sordariomycetidae</taxon>
        <taxon>Sordariales</taxon>
        <taxon>Podosporaceae</taxon>
        <taxon>Triangularia</taxon>
    </lineage>
</organism>
<protein>
    <submittedName>
        <fullName evidence="2">Uncharacterized protein</fullName>
    </submittedName>
</protein>
<dbReference type="Proteomes" id="UP001302321">
    <property type="component" value="Unassembled WGS sequence"/>
</dbReference>
<dbReference type="EMBL" id="MU866222">
    <property type="protein sequence ID" value="KAK4175740.1"/>
    <property type="molecule type" value="Genomic_DNA"/>
</dbReference>
<gene>
    <name evidence="2" type="ORF">QBC36DRAFT_20249</name>
</gene>
<keyword evidence="3" id="KW-1185">Reference proteome</keyword>
<reference evidence="2" key="2">
    <citation type="submission" date="2023-05" db="EMBL/GenBank/DDBJ databases">
        <authorList>
            <consortium name="Lawrence Berkeley National Laboratory"/>
            <person name="Steindorff A."/>
            <person name="Hensen N."/>
            <person name="Bonometti L."/>
            <person name="Westerberg I."/>
            <person name="Brannstrom I.O."/>
            <person name="Guillou S."/>
            <person name="Cros-Aarteil S."/>
            <person name="Calhoun S."/>
            <person name="Haridas S."/>
            <person name="Kuo A."/>
            <person name="Mondo S."/>
            <person name="Pangilinan J."/>
            <person name="Riley R."/>
            <person name="Labutti K."/>
            <person name="Andreopoulos B."/>
            <person name="Lipzen A."/>
            <person name="Chen C."/>
            <person name="Yanf M."/>
            <person name="Daum C."/>
            <person name="Ng V."/>
            <person name="Clum A."/>
            <person name="Ohm R."/>
            <person name="Martin F."/>
            <person name="Silar P."/>
            <person name="Natvig D."/>
            <person name="Lalanne C."/>
            <person name="Gautier V."/>
            <person name="Ament-Velasquez S.L."/>
            <person name="Kruys A."/>
            <person name="Hutchinson M.I."/>
            <person name="Powell A.J."/>
            <person name="Barry K."/>
            <person name="Miller A.N."/>
            <person name="Grigoriev I.V."/>
            <person name="Debuchy R."/>
            <person name="Gladieux P."/>
            <person name="Thoren M.H."/>
            <person name="Johannesson H."/>
        </authorList>
    </citation>
    <scope>NUCLEOTIDE SEQUENCE</scope>
    <source>
        <strain evidence="2">CBS 892.96</strain>
    </source>
</reference>
<feature type="region of interest" description="Disordered" evidence="1">
    <location>
        <begin position="1"/>
        <end position="52"/>
    </location>
</feature>
<sequence length="187" mass="20207">MHAMASYAPSTSSSDISTPRSISPSSSSVASARSSQSSISTSKRMSISSSRRISAANPMSSVDIAAIEEAMRMANLDTLRGYQQKTYGEVKQFAETQYLTQNQALGYQVINEPMWNKGESTCFFLSLSLFSLFLSLSSFFSPASPVCFPLVLLLRPLCVIPLAGEAVPEFKSGTLSEQPAPEPVRTI</sequence>
<reference evidence="2" key="1">
    <citation type="journal article" date="2023" name="Mol. Phylogenet. Evol.">
        <title>Genome-scale phylogeny and comparative genomics of the fungal order Sordariales.</title>
        <authorList>
            <person name="Hensen N."/>
            <person name="Bonometti L."/>
            <person name="Westerberg I."/>
            <person name="Brannstrom I.O."/>
            <person name="Guillou S."/>
            <person name="Cros-Aarteil S."/>
            <person name="Calhoun S."/>
            <person name="Haridas S."/>
            <person name="Kuo A."/>
            <person name="Mondo S."/>
            <person name="Pangilinan J."/>
            <person name="Riley R."/>
            <person name="LaButti K."/>
            <person name="Andreopoulos B."/>
            <person name="Lipzen A."/>
            <person name="Chen C."/>
            <person name="Yan M."/>
            <person name="Daum C."/>
            <person name="Ng V."/>
            <person name="Clum A."/>
            <person name="Steindorff A."/>
            <person name="Ohm R.A."/>
            <person name="Martin F."/>
            <person name="Silar P."/>
            <person name="Natvig D.O."/>
            <person name="Lalanne C."/>
            <person name="Gautier V."/>
            <person name="Ament-Velasquez S.L."/>
            <person name="Kruys A."/>
            <person name="Hutchinson M.I."/>
            <person name="Powell A.J."/>
            <person name="Barry K."/>
            <person name="Miller A.N."/>
            <person name="Grigoriev I.V."/>
            <person name="Debuchy R."/>
            <person name="Gladieux P."/>
            <person name="Hiltunen Thoren M."/>
            <person name="Johannesson H."/>
        </authorList>
    </citation>
    <scope>NUCLEOTIDE SEQUENCE</scope>
    <source>
        <strain evidence="2">CBS 892.96</strain>
    </source>
</reference>
<evidence type="ECO:0000313" key="2">
    <source>
        <dbReference type="EMBL" id="KAK4175740.1"/>
    </source>
</evidence>
<accession>A0AAN6W5S3</accession>
<evidence type="ECO:0000256" key="1">
    <source>
        <dbReference type="SAM" id="MobiDB-lite"/>
    </source>
</evidence>
<comment type="caution">
    <text evidence="2">The sequence shown here is derived from an EMBL/GenBank/DDBJ whole genome shotgun (WGS) entry which is preliminary data.</text>
</comment>
<evidence type="ECO:0000313" key="3">
    <source>
        <dbReference type="Proteomes" id="UP001302321"/>
    </source>
</evidence>